<evidence type="ECO:0000313" key="3">
    <source>
        <dbReference type="Proteomes" id="UP001529510"/>
    </source>
</evidence>
<dbReference type="AlphaFoldDB" id="A0ABD0P254"/>
<evidence type="ECO:0000259" key="1">
    <source>
        <dbReference type="Pfam" id="PF00093"/>
    </source>
</evidence>
<proteinExistence type="predicted"/>
<dbReference type="Pfam" id="PF00093">
    <property type="entry name" value="VWC"/>
    <property type="match status" value="1"/>
</dbReference>
<protein>
    <recommendedName>
        <fullName evidence="1">VWFC domain-containing protein</fullName>
    </recommendedName>
</protein>
<dbReference type="Proteomes" id="UP001529510">
    <property type="component" value="Unassembled WGS sequence"/>
</dbReference>
<gene>
    <name evidence="2" type="ORF">M9458_035857</name>
</gene>
<reference evidence="2 3" key="1">
    <citation type="submission" date="2024-05" db="EMBL/GenBank/DDBJ databases">
        <title>Genome sequencing and assembly of Indian major carp, Cirrhinus mrigala (Hamilton, 1822).</title>
        <authorList>
            <person name="Mohindra V."/>
            <person name="Chowdhury L.M."/>
            <person name="Lal K."/>
            <person name="Jena J.K."/>
        </authorList>
    </citation>
    <scope>NUCLEOTIDE SEQUENCE [LARGE SCALE GENOMIC DNA]</scope>
    <source>
        <strain evidence="2">CM1030</strain>
        <tissue evidence="2">Blood</tissue>
    </source>
</reference>
<dbReference type="PANTHER" id="PTHR46439">
    <property type="entry name" value="CYSTEINE-RICH MOTOR NEURON 1 PROTEIN"/>
    <property type="match status" value="1"/>
</dbReference>
<dbReference type="InterPro" id="IPR052624">
    <property type="entry name" value="CRIM1"/>
</dbReference>
<accession>A0ABD0P254</accession>
<dbReference type="InterPro" id="IPR001007">
    <property type="entry name" value="VWF_dom"/>
</dbReference>
<keyword evidence="3" id="KW-1185">Reference proteome</keyword>
<sequence>HGHIKCDLQECPPLDCLDGSIKVKNPGKCCPECTDIVAVVYSKEVNRHCVYDRQRYNHNDHWEVDECTSCSCVYGDVHCQTQRCPTLKCTS</sequence>
<name>A0ABD0P254_CIRMR</name>
<comment type="caution">
    <text evidence="2">The sequence shown here is derived from an EMBL/GenBank/DDBJ whole genome shotgun (WGS) entry which is preliminary data.</text>
</comment>
<dbReference type="Gene3D" id="2.10.70.10">
    <property type="entry name" value="Complement Module, domain 1"/>
    <property type="match status" value="1"/>
</dbReference>
<feature type="non-terminal residue" evidence="2">
    <location>
        <position position="1"/>
    </location>
</feature>
<feature type="domain" description="VWFC" evidence="1">
    <location>
        <begin position="49"/>
        <end position="90"/>
    </location>
</feature>
<feature type="non-terminal residue" evidence="2">
    <location>
        <position position="91"/>
    </location>
</feature>
<evidence type="ECO:0000313" key="2">
    <source>
        <dbReference type="EMBL" id="KAL0167635.1"/>
    </source>
</evidence>
<dbReference type="SUPFAM" id="SSF57603">
    <property type="entry name" value="FnI-like domain"/>
    <property type="match status" value="1"/>
</dbReference>
<dbReference type="EMBL" id="JAMKFB020000018">
    <property type="protein sequence ID" value="KAL0167635.1"/>
    <property type="molecule type" value="Genomic_DNA"/>
</dbReference>
<organism evidence="2 3">
    <name type="scientific">Cirrhinus mrigala</name>
    <name type="common">Mrigala</name>
    <dbReference type="NCBI Taxonomy" id="683832"/>
    <lineage>
        <taxon>Eukaryota</taxon>
        <taxon>Metazoa</taxon>
        <taxon>Chordata</taxon>
        <taxon>Craniata</taxon>
        <taxon>Vertebrata</taxon>
        <taxon>Euteleostomi</taxon>
        <taxon>Actinopterygii</taxon>
        <taxon>Neopterygii</taxon>
        <taxon>Teleostei</taxon>
        <taxon>Ostariophysi</taxon>
        <taxon>Cypriniformes</taxon>
        <taxon>Cyprinidae</taxon>
        <taxon>Labeoninae</taxon>
        <taxon>Labeonini</taxon>
        <taxon>Cirrhinus</taxon>
    </lineage>
</organism>